<organism evidence="2 3">
    <name type="scientific">Cardiocondyla obscurior</name>
    <dbReference type="NCBI Taxonomy" id="286306"/>
    <lineage>
        <taxon>Eukaryota</taxon>
        <taxon>Metazoa</taxon>
        <taxon>Ecdysozoa</taxon>
        <taxon>Arthropoda</taxon>
        <taxon>Hexapoda</taxon>
        <taxon>Insecta</taxon>
        <taxon>Pterygota</taxon>
        <taxon>Neoptera</taxon>
        <taxon>Endopterygota</taxon>
        <taxon>Hymenoptera</taxon>
        <taxon>Apocrita</taxon>
        <taxon>Aculeata</taxon>
        <taxon>Formicoidea</taxon>
        <taxon>Formicidae</taxon>
        <taxon>Myrmicinae</taxon>
        <taxon>Cardiocondyla</taxon>
    </lineage>
</organism>
<keyword evidence="1" id="KW-0472">Membrane</keyword>
<reference evidence="2 3" key="1">
    <citation type="submission" date="2023-03" db="EMBL/GenBank/DDBJ databases">
        <title>High recombination rates correlate with genetic variation in Cardiocondyla obscurior ants.</title>
        <authorList>
            <person name="Errbii M."/>
        </authorList>
    </citation>
    <scope>NUCLEOTIDE SEQUENCE [LARGE SCALE GENOMIC DNA]</scope>
    <source>
        <strain evidence="2">Alpha-2009</strain>
        <tissue evidence="2">Whole body</tissue>
    </source>
</reference>
<dbReference type="AlphaFoldDB" id="A0AAW2GS80"/>
<dbReference type="EMBL" id="JADYXP020000002">
    <property type="protein sequence ID" value="KAL0130064.1"/>
    <property type="molecule type" value="Genomic_DNA"/>
</dbReference>
<evidence type="ECO:0000313" key="3">
    <source>
        <dbReference type="Proteomes" id="UP001430953"/>
    </source>
</evidence>
<feature type="transmembrane region" description="Helical" evidence="1">
    <location>
        <begin position="7"/>
        <end position="25"/>
    </location>
</feature>
<dbReference type="Proteomes" id="UP001430953">
    <property type="component" value="Unassembled WGS sequence"/>
</dbReference>
<comment type="caution">
    <text evidence="2">The sequence shown here is derived from an EMBL/GenBank/DDBJ whole genome shotgun (WGS) entry which is preliminary data.</text>
</comment>
<evidence type="ECO:0000313" key="2">
    <source>
        <dbReference type="EMBL" id="KAL0130064.1"/>
    </source>
</evidence>
<keyword evidence="1" id="KW-1133">Transmembrane helix</keyword>
<keyword evidence="1" id="KW-0812">Transmembrane</keyword>
<proteinExistence type="predicted"/>
<keyword evidence="3" id="KW-1185">Reference proteome</keyword>
<accession>A0AAW2GS80</accession>
<evidence type="ECO:0000256" key="1">
    <source>
        <dbReference type="SAM" id="Phobius"/>
    </source>
</evidence>
<gene>
    <name evidence="2" type="ORF">PUN28_001981</name>
</gene>
<protein>
    <submittedName>
        <fullName evidence="2">Uncharacterized protein</fullName>
    </submittedName>
</protein>
<name>A0AAW2GS80_9HYME</name>
<sequence length="91" mass="11286">MYVHTYSYMYISYNFLFVDYVIRIVDLINKYRNVFNNYQLAINWHEYYMCIICGFFMSYSVLNCVKYGRYRHVSRAVPHLKRKLSRRIVQL</sequence>
<feature type="transmembrane region" description="Helical" evidence="1">
    <location>
        <begin position="45"/>
        <end position="65"/>
    </location>
</feature>